<proteinExistence type="inferred from homology"/>
<evidence type="ECO:0000256" key="6">
    <source>
        <dbReference type="SAM" id="MobiDB-lite"/>
    </source>
</evidence>
<evidence type="ECO:0000313" key="9">
    <source>
        <dbReference type="Proteomes" id="UP001181693"/>
    </source>
</evidence>
<comment type="similarity">
    <text evidence="4">Belongs to the intermediate filament family.</text>
</comment>
<keyword evidence="1" id="KW-0416">Keratin</keyword>
<keyword evidence="3 5" id="KW-0175">Coiled coil</keyword>
<dbReference type="Proteomes" id="UP001181693">
    <property type="component" value="Unassembled WGS sequence"/>
</dbReference>
<keyword evidence="2 4" id="KW-0403">Intermediate filament</keyword>
<dbReference type="EMBL" id="DYDO01000006">
    <property type="protein sequence ID" value="DBA22308.1"/>
    <property type="molecule type" value="Genomic_DNA"/>
</dbReference>
<name>A0AAV3A9S9_PYXAD</name>
<dbReference type="PANTHER" id="PTHR23239">
    <property type="entry name" value="INTERMEDIATE FILAMENT"/>
    <property type="match status" value="1"/>
</dbReference>
<dbReference type="PROSITE" id="PS51842">
    <property type="entry name" value="IF_ROD_2"/>
    <property type="match status" value="1"/>
</dbReference>
<dbReference type="GO" id="GO:0030855">
    <property type="term" value="P:epithelial cell differentiation"/>
    <property type="evidence" value="ECO:0007669"/>
    <property type="project" value="TreeGrafter"/>
</dbReference>
<dbReference type="GO" id="GO:0005198">
    <property type="term" value="F:structural molecule activity"/>
    <property type="evidence" value="ECO:0007669"/>
    <property type="project" value="InterPro"/>
</dbReference>
<dbReference type="PROSITE" id="PS00226">
    <property type="entry name" value="IF_ROD_1"/>
    <property type="match status" value="1"/>
</dbReference>
<keyword evidence="9" id="KW-1185">Reference proteome</keyword>
<dbReference type="InterPro" id="IPR039008">
    <property type="entry name" value="IF_rod_dom"/>
</dbReference>
<dbReference type="InterPro" id="IPR002957">
    <property type="entry name" value="Keratin_I"/>
</dbReference>
<feature type="region of interest" description="Disordered" evidence="6">
    <location>
        <begin position="1"/>
        <end position="22"/>
    </location>
</feature>
<evidence type="ECO:0000256" key="1">
    <source>
        <dbReference type="ARBA" id="ARBA00022744"/>
    </source>
</evidence>
<feature type="coiled-coil region" evidence="5">
    <location>
        <begin position="276"/>
        <end position="349"/>
    </location>
</feature>
<evidence type="ECO:0000256" key="4">
    <source>
        <dbReference type="RuleBase" id="RU000685"/>
    </source>
</evidence>
<reference evidence="8" key="1">
    <citation type="thesis" date="2020" institute="ProQuest LLC" country="789 East Eisenhower Parkway, Ann Arbor, MI, USA">
        <title>Comparative Genomics and Chromosome Evolution.</title>
        <authorList>
            <person name="Mudd A.B."/>
        </authorList>
    </citation>
    <scope>NUCLEOTIDE SEQUENCE</scope>
    <source>
        <strain evidence="8">1538</strain>
        <tissue evidence="8">Blood</tissue>
    </source>
</reference>
<dbReference type="GO" id="GO:0005882">
    <property type="term" value="C:intermediate filament"/>
    <property type="evidence" value="ECO:0007669"/>
    <property type="project" value="UniProtKB-KW"/>
</dbReference>
<evidence type="ECO:0000313" key="8">
    <source>
        <dbReference type="EMBL" id="DBA22308.1"/>
    </source>
</evidence>
<dbReference type="Gene3D" id="1.20.5.1160">
    <property type="entry name" value="Vasodilator-stimulated phosphoprotein"/>
    <property type="match status" value="1"/>
</dbReference>
<dbReference type="Gene3D" id="1.20.5.500">
    <property type="entry name" value="Single helix bin"/>
    <property type="match status" value="1"/>
</dbReference>
<dbReference type="PANTHER" id="PTHR23239:SF393">
    <property type="entry name" value="KERATIN, TYPE I CYTOSKELETAL 12"/>
    <property type="match status" value="1"/>
</dbReference>
<dbReference type="FunFam" id="1.20.5.500:FF:000001">
    <property type="entry name" value="Type II keratin 23"/>
    <property type="match status" value="1"/>
</dbReference>
<protein>
    <recommendedName>
        <fullName evidence="7">IF rod domain-containing protein</fullName>
    </recommendedName>
</protein>
<dbReference type="GO" id="GO:0045109">
    <property type="term" value="P:intermediate filament organization"/>
    <property type="evidence" value="ECO:0007669"/>
    <property type="project" value="TreeGrafter"/>
</dbReference>
<sequence length="427" mass="48000">MSVSSYQVRSSSQKVQNSSRSTFGGFSSGSLSGAGYGSGYGSQVASISYGSIGFGGSDGLLLGGEKQTMQNLNDRLASYLDKVRALESANAELEKKIREWYEQHSAINNSQSRDYSKYFSIIEDLKSKIIIASTDNARVVLQIDNARLAADDFRMKYENELTLRQSVESDINGLRRVLDELTLARSDLELQVESLNEELAFLKKNHLEEMNSLKGTTGQVSVEMDAAPGVDLTKLLKDMRADYELVAEKNRKEAEDWFLKKSSELKKEISVGVHEVQSSRTEITDLKRTLQSLEIELQAQISMKNSLEGTLSETEGRYCTHLNQIQIQISSLEEQLQQVRSDMERQRGEYARLLDIKTRLEMEIETYRRLLEGELGSISVQKTTSQTSSVDSKRDPTKIRKVKTIVEEVVDGKVVSSQVKELEEKIN</sequence>
<feature type="coiled-coil region" evidence="5">
    <location>
        <begin position="171"/>
        <end position="212"/>
    </location>
</feature>
<dbReference type="SUPFAM" id="SSF64593">
    <property type="entry name" value="Intermediate filament protein, coiled coil region"/>
    <property type="match status" value="2"/>
</dbReference>
<feature type="domain" description="IF rod" evidence="7">
    <location>
        <begin position="65"/>
        <end position="378"/>
    </location>
</feature>
<accession>A0AAV3A9S9</accession>
<dbReference type="Pfam" id="PF00038">
    <property type="entry name" value="Filament"/>
    <property type="match status" value="1"/>
</dbReference>
<feature type="coiled-coil region" evidence="5">
    <location>
        <begin position="69"/>
        <end position="110"/>
    </location>
</feature>
<evidence type="ECO:0000256" key="2">
    <source>
        <dbReference type="ARBA" id="ARBA00022754"/>
    </source>
</evidence>
<comment type="caution">
    <text evidence="8">The sequence shown here is derived from an EMBL/GenBank/DDBJ whole genome shotgun (WGS) entry which is preliminary data.</text>
</comment>
<evidence type="ECO:0000256" key="5">
    <source>
        <dbReference type="SAM" id="Coils"/>
    </source>
</evidence>
<dbReference type="AlphaFoldDB" id="A0AAV3A9S9"/>
<gene>
    <name evidence="8" type="ORF">GDO54_013346</name>
</gene>
<dbReference type="Gene3D" id="1.20.5.170">
    <property type="match status" value="1"/>
</dbReference>
<evidence type="ECO:0000259" key="7">
    <source>
        <dbReference type="PROSITE" id="PS51842"/>
    </source>
</evidence>
<organism evidence="8 9">
    <name type="scientific">Pyxicephalus adspersus</name>
    <name type="common">African bullfrog</name>
    <dbReference type="NCBI Taxonomy" id="30357"/>
    <lineage>
        <taxon>Eukaryota</taxon>
        <taxon>Metazoa</taxon>
        <taxon>Chordata</taxon>
        <taxon>Craniata</taxon>
        <taxon>Vertebrata</taxon>
        <taxon>Euteleostomi</taxon>
        <taxon>Amphibia</taxon>
        <taxon>Batrachia</taxon>
        <taxon>Anura</taxon>
        <taxon>Neobatrachia</taxon>
        <taxon>Ranoidea</taxon>
        <taxon>Pyxicephalidae</taxon>
        <taxon>Pyxicephalinae</taxon>
        <taxon>Pyxicephalus</taxon>
    </lineage>
</organism>
<evidence type="ECO:0000256" key="3">
    <source>
        <dbReference type="ARBA" id="ARBA00023054"/>
    </source>
</evidence>
<dbReference type="FunFam" id="1.20.5.170:FF:000002">
    <property type="entry name" value="Type I keratin KA11"/>
    <property type="match status" value="1"/>
</dbReference>
<dbReference type="InterPro" id="IPR018039">
    <property type="entry name" value="IF_conserved"/>
</dbReference>
<dbReference type="SMART" id="SM01391">
    <property type="entry name" value="Filament"/>
    <property type="match status" value="1"/>
</dbReference>
<dbReference type="SUPFAM" id="SSF46579">
    <property type="entry name" value="Prefoldin"/>
    <property type="match status" value="1"/>
</dbReference>
<dbReference type="FunFam" id="1.20.5.1160:FF:000002">
    <property type="entry name" value="Type I keratin 10"/>
    <property type="match status" value="1"/>
</dbReference>
<dbReference type="PRINTS" id="PR01248">
    <property type="entry name" value="TYPE1KERATIN"/>
</dbReference>